<sequence>MKLKVLATALALLATSACVYADSEALNRIERLEQSQSTQHQLLVQNSSPSANASKAPAPQKKPEKKALEPTVDQAKAAIIVANILTRFEYDKKPLDENMSHAVFKEYLKMMDPAKLYLLKSDIDEFEPVRQNIHTMLMTGRLAPAFAMFEKYRDRVEQRFDHALALLDKPFDFDIEESFNLDRKKAEWANSEEQINDLWRKRIKNDYLRLKLAGSKDSVIVEKLKKRYINNRNQIMRMNGEDVAEMFLNAYGNSTDPHTSYYSPSSAKNFDVQISLSVEGIGAVLQKRDEYGQIREVVPGGPAAKSGKLNPGDRIVAVGQGESGPMEDVVDWRLDDIVKLIRGKRGTTVRIEIIPAERGMEGKHTTVSIVRQRVTMEDQAARYRIYEAGAEGEKRKVGIITIPSFYEDFDAKARGESNYKSVTRDVRVILEKLEKEGVDGVLLDLRNNGGGSLSEAANLSGLFLGGPNPIVQVSTAEGTTSNVRSATGKIVWNKPVGVMVNRISASASEIFAAVIQDYGRGVVIGDPTWGKGSVQTIRGLDEFLRRHEGEELGSLKWTIQKFFRVNGSSTQEKGVVPDIVFPSAFDPTELGESSYENAMPWSKIAPTKYSGYDSLAEKIGPLKTMHEQRTQQSDNWKLLLDELAYARKTSDKKVISLRYATRLEEREKMSMEQSQFEERRKKLGESDVNSFRLDDGLAAGEGNLTQELADEKKRKESLDIAIKEAANIVADLAKQK</sequence>
<dbReference type="InterPro" id="IPR004447">
    <property type="entry name" value="Peptidase_S41A"/>
</dbReference>
<dbReference type="CDD" id="cd07560">
    <property type="entry name" value="Peptidase_S41_CPP"/>
    <property type="match status" value="1"/>
</dbReference>
<evidence type="ECO:0000313" key="9">
    <source>
        <dbReference type="EMBL" id="HBP30477.1"/>
    </source>
</evidence>
<protein>
    <submittedName>
        <fullName evidence="9">Tail-specific protease</fullName>
    </submittedName>
</protein>
<dbReference type="Proteomes" id="UP000264036">
    <property type="component" value="Unassembled WGS sequence"/>
</dbReference>
<dbReference type="InterPro" id="IPR020992">
    <property type="entry name" value="Tail_Prtase_C"/>
</dbReference>
<accession>A0A356LHN8</accession>
<evidence type="ECO:0000313" key="10">
    <source>
        <dbReference type="Proteomes" id="UP000264036"/>
    </source>
</evidence>
<reference evidence="9 10" key="1">
    <citation type="journal article" date="2018" name="Nat. Biotechnol.">
        <title>A standardized bacterial taxonomy based on genome phylogeny substantially revises the tree of life.</title>
        <authorList>
            <person name="Parks D.H."/>
            <person name="Chuvochina M."/>
            <person name="Waite D.W."/>
            <person name="Rinke C."/>
            <person name="Skarshewski A."/>
            <person name="Chaumeil P.A."/>
            <person name="Hugenholtz P."/>
        </authorList>
    </citation>
    <scope>NUCLEOTIDE SEQUENCE [LARGE SCALE GENOMIC DNA]</scope>
    <source>
        <strain evidence="9">UBA10707</strain>
    </source>
</reference>
<dbReference type="NCBIfam" id="TIGR00225">
    <property type="entry name" value="prc"/>
    <property type="match status" value="1"/>
</dbReference>
<keyword evidence="7" id="KW-0732">Signal</keyword>
<feature type="chain" id="PRO_5016816129" evidence="7">
    <location>
        <begin position="22"/>
        <end position="736"/>
    </location>
</feature>
<feature type="region of interest" description="Disordered" evidence="6">
    <location>
        <begin position="37"/>
        <end position="69"/>
    </location>
</feature>
<dbReference type="InterPro" id="IPR040573">
    <property type="entry name" value="TSP_N"/>
</dbReference>
<dbReference type="GO" id="GO:0030288">
    <property type="term" value="C:outer membrane-bounded periplasmic space"/>
    <property type="evidence" value="ECO:0007669"/>
    <property type="project" value="TreeGrafter"/>
</dbReference>
<feature type="compositionally biased region" description="Low complexity" evidence="6">
    <location>
        <begin position="45"/>
        <end position="59"/>
    </location>
</feature>
<evidence type="ECO:0000256" key="7">
    <source>
        <dbReference type="SAM" id="SignalP"/>
    </source>
</evidence>
<evidence type="ECO:0000256" key="2">
    <source>
        <dbReference type="ARBA" id="ARBA00022670"/>
    </source>
</evidence>
<dbReference type="GO" id="GO:0006508">
    <property type="term" value="P:proteolysis"/>
    <property type="evidence" value="ECO:0007669"/>
    <property type="project" value="UniProtKB-KW"/>
</dbReference>
<dbReference type="Pfam" id="PF11818">
    <property type="entry name" value="DUF3340"/>
    <property type="match status" value="1"/>
</dbReference>
<name>A0A356LHN8_9BURK</name>
<dbReference type="FunFam" id="3.90.226.10:FF:000090">
    <property type="entry name" value="Tail-specific protease"/>
    <property type="match status" value="1"/>
</dbReference>
<comment type="similarity">
    <text evidence="1 5">Belongs to the peptidase S41A family.</text>
</comment>
<dbReference type="PANTHER" id="PTHR32060">
    <property type="entry name" value="TAIL-SPECIFIC PROTEASE"/>
    <property type="match status" value="1"/>
</dbReference>
<dbReference type="PROSITE" id="PS50106">
    <property type="entry name" value="PDZ"/>
    <property type="match status" value="1"/>
</dbReference>
<dbReference type="SUPFAM" id="SSF50156">
    <property type="entry name" value="PDZ domain-like"/>
    <property type="match status" value="1"/>
</dbReference>
<evidence type="ECO:0000256" key="3">
    <source>
        <dbReference type="ARBA" id="ARBA00022801"/>
    </source>
</evidence>
<dbReference type="EMBL" id="DOEK01000029">
    <property type="protein sequence ID" value="HBP30477.1"/>
    <property type="molecule type" value="Genomic_DNA"/>
</dbReference>
<evidence type="ECO:0000256" key="1">
    <source>
        <dbReference type="ARBA" id="ARBA00009179"/>
    </source>
</evidence>
<evidence type="ECO:0000259" key="8">
    <source>
        <dbReference type="PROSITE" id="PS50106"/>
    </source>
</evidence>
<dbReference type="Pfam" id="PF17804">
    <property type="entry name" value="TSP_NTD"/>
    <property type="match status" value="1"/>
</dbReference>
<dbReference type="InterPro" id="IPR036034">
    <property type="entry name" value="PDZ_sf"/>
</dbReference>
<dbReference type="SUPFAM" id="SSF52096">
    <property type="entry name" value="ClpP/crotonase"/>
    <property type="match status" value="1"/>
</dbReference>
<evidence type="ECO:0000256" key="6">
    <source>
        <dbReference type="SAM" id="MobiDB-lite"/>
    </source>
</evidence>
<dbReference type="Pfam" id="PF00595">
    <property type="entry name" value="PDZ"/>
    <property type="match status" value="1"/>
</dbReference>
<feature type="domain" description="PDZ" evidence="8">
    <location>
        <begin position="271"/>
        <end position="342"/>
    </location>
</feature>
<keyword evidence="2 5" id="KW-0645">Protease</keyword>
<dbReference type="GO" id="GO:0007165">
    <property type="term" value="P:signal transduction"/>
    <property type="evidence" value="ECO:0007669"/>
    <property type="project" value="TreeGrafter"/>
</dbReference>
<comment type="caution">
    <text evidence="9">The sequence shown here is derived from an EMBL/GenBank/DDBJ whole genome shotgun (WGS) entry which is preliminary data.</text>
</comment>
<proteinExistence type="inferred from homology"/>
<gene>
    <name evidence="9" type="ORF">DD666_13795</name>
</gene>
<dbReference type="SMART" id="SM00245">
    <property type="entry name" value="TSPc"/>
    <property type="match status" value="1"/>
</dbReference>
<dbReference type="PROSITE" id="PS51257">
    <property type="entry name" value="PROKAR_LIPOPROTEIN"/>
    <property type="match status" value="1"/>
</dbReference>
<dbReference type="CDD" id="cd06782">
    <property type="entry name" value="cpPDZ_CPP-like"/>
    <property type="match status" value="1"/>
</dbReference>
<dbReference type="Gene3D" id="2.30.42.10">
    <property type="match status" value="1"/>
</dbReference>
<dbReference type="AlphaFoldDB" id="A0A356LHN8"/>
<evidence type="ECO:0000256" key="5">
    <source>
        <dbReference type="RuleBase" id="RU004404"/>
    </source>
</evidence>
<feature type="signal peptide" evidence="7">
    <location>
        <begin position="1"/>
        <end position="21"/>
    </location>
</feature>
<dbReference type="GO" id="GO:0004175">
    <property type="term" value="F:endopeptidase activity"/>
    <property type="evidence" value="ECO:0007669"/>
    <property type="project" value="TreeGrafter"/>
</dbReference>
<dbReference type="InterPro" id="IPR001478">
    <property type="entry name" value="PDZ"/>
</dbReference>
<dbReference type="PANTHER" id="PTHR32060:SF22">
    <property type="entry name" value="CARBOXYL-TERMINAL-PROCESSING PEPTIDASE 3, CHLOROPLASTIC"/>
    <property type="match status" value="1"/>
</dbReference>
<organism evidence="9 10">
    <name type="scientific">Advenella kashmirensis</name>
    <dbReference type="NCBI Taxonomy" id="310575"/>
    <lineage>
        <taxon>Bacteria</taxon>
        <taxon>Pseudomonadati</taxon>
        <taxon>Pseudomonadota</taxon>
        <taxon>Betaproteobacteria</taxon>
        <taxon>Burkholderiales</taxon>
        <taxon>Alcaligenaceae</taxon>
    </lineage>
</organism>
<evidence type="ECO:0000256" key="4">
    <source>
        <dbReference type="ARBA" id="ARBA00022825"/>
    </source>
</evidence>
<keyword evidence="4 5" id="KW-0720">Serine protease</keyword>
<dbReference type="InterPro" id="IPR029045">
    <property type="entry name" value="ClpP/crotonase-like_dom_sf"/>
</dbReference>
<keyword evidence="3 5" id="KW-0378">Hydrolase</keyword>
<dbReference type="InterPro" id="IPR005151">
    <property type="entry name" value="Tail-specific_protease"/>
</dbReference>
<dbReference type="Pfam" id="PF03572">
    <property type="entry name" value="Peptidase_S41"/>
    <property type="match status" value="1"/>
</dbReference>
<dbReference type="SMART" id="SM00228">
    <property type="entry name" value="PDZ"/>
    <property type="match status" value="1"/>
</dbReference>
<dbReference type="Gene3D" id="3.90.226.10">
    <property type="entry name" value="2-enoyl-CoA Hydratase, Chain A, domain 1"/>
    <property type="match status" value="1"/>
</dbReference>
<dbReference type="GO" id="GO:0008236">
    <property type="term" value="F:serine-type peptidase activity"/>
    <property type="evidence" value="ECO:0007669"/>
    <property type="project" value="UniProtKB-KW"/>
</dbReference>